<evidence type="ECO:0000313" key="3">
    <source>
        <dbReference type="Proteomes" id="UP001597227"/>
    </source>
</evidence>
<dbReference type="Gene3D" id="3.30.70.1290">
    <property type="entry name" value="Transposase IS200-like"/>
    <property type="match status" value="1"/>
</dbReference>
<organism evidence="2 3">
    <name type="scientific">Fredinandcohnia salidurans</name>
    <dbReference type="NCBI Taxonomy" id="2595041"/>
    <lineage>
        <taxon>Bacteria</taxon>
        <taxon>Bacillati</taxon>
        <taxon>Bacillota</taxon>
        <taxon>Bacilli</taxon>
        <taxon>Bacillales</taxon>
        <taxon>Bacillaceae</taxon>
        <taxon>Fredinandcohnia</taxon>
    </lineage>
</organism>
<dbReference type="PANTHER" id="PTHR34322:SF2">
    <property type="entry name" value="TRANSPOSASE IS200-LIKE DOMAIN-CONTAINING PROTEIN"/>
    <property type="match status" value="1"/>
</dbReference>
<evidence type="ECO:0000259" key="1">
    <source>
        <dbReference type="SMART" id="SM01321"/>
    </source>
</evidence>
<keyword evidence="3" id="KW-1185">Reference proteome</keyword>
<reference evidence="3" key="1">
    <citation type="journal article" date="2019" name="Int. J. Syst. Evol. Microbiol.">
        <title>The Global Catalogue of Microorganisms (GCM) 10K type strain sequencing project: providing services to taxonomists for standard genome sequencing and annotation.</title>
        <authorList>
            <consortium name="The Broad Institute Genomics Platform"/>
            <consortium name="The Broad Institute Genome Sequencing Center for Infectious Disease"/>
            <person name="Wu L."/>
            <person name="Ma J."/>
        </authorList>
    </citation>
    <scope>NUCLEOTIDE SEQUENCE [LARGE SCALE GENOMIC DNA]</scope>
    <source>
        <strain evidence="3">CCUG 15531</strain>
    </source>
</reference>
<evidence type="ECO:0000313" key="2">
    <source>
        <dbReference type="EMBL" id="MFD1780053.1"/>
    </source>
</evidence>
<dbReference type="Pfam" id="PF01797">
    <property type="entry name" value="Y1_Tnp"/>
    <property type="match status" value="1"/>
</dbReference>
<protein>
    <submittedName>
        <fullName evidence="2">Transposase</fullName>
    </submittedName>
</protein>
<dbReference type="RefSeq" id="WP_388039548.1">
    <property type="nucleotide sequence ID" value="NZ_JBHUEK010000025.1"/>
</dbReference>
<dbReference type="InterPro" id="IPR036515">
    <property type="entry name" value="Transposase_17_sf"/>
</dbReference>
<sequence>MHLPRVARIKSGSGTYHVILRGVNKQTIFEDDEDRTRLLDVLRKFKGICNFNLYGYSLMDNHIHLLIKETNEPIGLSIKRISSSYVYWYNAKYERCGHLFQERFKSENIESKSSFLTVLRYIHRNPVKAGLATNVFEAGWTSINEYFGGTGLIDTELGLGLFSGRDGKTATQQFVDYMGAPNDDECLDYSERVRLTDGEVRECLRELGIQNVSALQQMEREERDVVLLQLKETTGVSIRQILRVTGISKSVIQRV</sequence>
<dbReference type="EMBL" id="JBHUEK010000025">
    <property type="protein sequence ID" value="MFD1780053.1"/>
    <property type="molecule type" value="Genomic_DNA"/>
</dbReference>
<proteinExistence type="predicted"/>
<dbReference type="Proteomes" id="UP001597227">
    <property type="component" value="Unassembled WGS sequence"/>
</dbReference>
<gene>
    <name evidence="2" type="ORF">ACFSFW_15410</name>
</gene>
<dbReference type="SMART" id="SM01321">
    <property type="entry name" value="Y1_Tnp"/>
    <property type="match status" value="1"/>
</dbReference>
<dbReference type="InterPro" id="IPR002686">
    <property type="entry name" value="Transposase_17"/>
</dbReference>
<comment type="caution">
    <text evidence="2">The sequence shown here is derived from an EMBL/GenBank/DDBJ whole genome shotgun (WGS) entry which is preliminary data.</text>
</comment>
<name>A0ABW4MR77_9BACI</name>
<feature type="domain" description="Transposase IS200-like" evidence="1">
    <location>
        <begin position="11"/>
        <end position="125"/>
    </location>
</feature>
<dbReference type="PANTHER" id="PTHR34322">
    <property type="entry name" value="TRANSPOSASE, Y1_TNP DOMAIN-CONTAINING"/>
    <property type="match status" value="1"/>
</dbReference>
<dbReference type="SUPFAM" id="SSF143422">
    <property type="entry name" value="Transposase IS200-like"/>
    <property type="match status" value="1"/>
</dbReference>
<accession>A0ABW4MR77</accession>